<dbReference type="InterPro" id="IPR001789">
    <property type="entry name" value="Sig_transdc_resp-reg_receiver"/>
</dbReference>
<keyword evidence="4" id="KW-1003">Cell membrane</keyword>
<feature type="domain" description="Response regulatory" evidence="17">
    <location>
        <begin position="1147"/>
        <end position="1316"/>
    </location>
</feature>
<dbReference type="GO" id="GO:0005886">
    <property type="term" value="C:plasma membrane"/>
    <property type="evidence" value="ECO:0007669"/>
    <property type="project" value="UniProtKB-SubCell"/>
</dbReference>
<evidence type="ECO:0000256" key="3">
    <source>
        <dbReference type="ARBA" id="ARBA00012438"/>
    </source>
</evidence>
<dbReference type="FunFam" id="3.30.565.10:FF:000010">
    <property type="entry name" value="Sensor histidine kinase RcsC"/>
    <property type="match status" value="1"/>
</dbReference>
<dbReference type="InterPro" id="IPR011006">
    <property type="entry name" value="CheY-like_superfamily"/>
</dbReference>
<evidence type="ECO:0000256" key="9">
    <source>
        <dbReference type="ARBA" id="ARBA00022840"/>
    </source>
</evidence>
<comment type="catalytic activity">
    <reaction evidence="1">
        <text>ATP + protein L-histidine = ADP + protein N-phospho-L-histidine.</text>
        <dbReference type="EC" id="2.7.13.3"/>
    </reaction>
</comment>
<feature type="compositionally biased region" description="Low complexity" evidence="15">
    <location>
        <begin position="677"/>
        <end position="692"/>
    </location>
</feature>
<dbReference type="PROSITE" id="PS50894">
    <property type="entry name" value="HPT"/>
    <property type="match status" value="1"/>
</dbReference>
<dbReference type="PRINTS" id="PR00344">
    <property type="entry name" value="BCTRLSENSOR"/>
</dbReference>
<keyword evidence="6" id="KW-0812">Transmembrane</keyword>
<dbReference type="Gene3D" id="3.30.450.20">
    <property type="entry name" value="PAS domain"/>
    <property type="match status" value="1"/>
</dbReference>
<keyword evidence="12" id="KW-0472">Membrane</keyword>
<evidence type="ECO:0000256" key="5">
    <source>
        <dbReference type="ARBA" id="ARBA00022553"/>
    </source>
</evidence>
<dbReference type="OrthoDB" id="9810730at2"/>
<evidence type="ECO:0000256" key="6">
    <source>
        <dbReference type="ARBA" id="ARBA00022692"/>
    </source>
</evidence>
<evidence type="ECO:0000256" key="4">
    <source>
        <dbReference type="ARBA" id="ARBA00022475"/>
    </source>
</evidence>
<comment type="caution">
    <text evidence="19">The sequence shown here is derived from an EMBL/GenBank/DDBJ whole genome shotgun (WGS) entry which is preliminary data.</text>
</comment>
<dbReference type="Pfam" id="PF00512">
    <property type="entry name" value="HisKA"/>
    <property type="match status" value="1"/>
</dbReference>
<proteinExistence type="predicted"/>
<keyword evidence="11" id="KW-0902">Two-component regulatory system</keyword>
<comment type="subcellular location">
    <subcellularLocation>
        <location evidence="2">Cell membrane</location>
        <topology evidence="2">Multi-pass membrane protein</topology>
    </subcellularLocation>
</comment>
<evidence type="ECO:0000256" key="2">
    <source>
        <dbReference type="ARBA" id="ARBA00004651"/>
    </source>
</evidence>
<dbReference type="GO" id="GO:0016787">
    <property type="term" value="F:hydrolase activity"/>
    <property type="evidence" value="ECO:0007669"/>
    <property type="project" value="UniProtKB-KW"/>
</dbReference>
<dbReference type="SUPFAM" id="SSF53850">
    <property type="entry name" value="Periplasmic binding protein-like II"/>
    <property type="match status" value="2"/>
</dbReference>
<evidence type="ECO:0000256" key="11">
    <source>
        <dbReference type="ARBA" id="ARBA00023012"/>
    </source>
</evidence>
<dbReference type="GO" id="GO:0000155">
    <property type="term" value="F:phosphorelay sensor kinase activity"/>
    <property type="evidence" value="ECO:0007669"/>
    <property type="project" value="InterPro"/>
</dbReference>
<reference evidence="19 20" key="1">
    <citation type="submission" date="2014-02" db="EMBL/GenBank/DDBJ databases">
        <title>Vibrio fortis Dalian14 Genome Sequencing.</title>
        <authorList>
            <person name="Wang Y."/>
            <person name="Song L."/>
            <person name="Liu G."/>
            <person name="Ding J."/>
        </authorList>
    </citation>
    <scope>NUCLEOTIDE SEQUENCE [LARGE SCALE GENOMIC DNA]</scope>
    <source>
        <strain evidence="19 20">Dalian14</strain>
    </source>
</reference>
<dbReference type="RefSeq" id="WP_050487442.1">
    <property type="nucleotide sequence ID" value="NZ_JFFR01000025.1"/>
</dbReference>
<keyword evidence="10" id="KW-1133">Transmembrane helix</keyword>
<evidence type="ECO:0000256" key="10">
    <source>
        <dbReference type="ARBA" id="ARBA00022989"/>
    </source>
</evidence>
<evidence type="ECO:0000259" key="17">
    <source>
        <dbReference type="PROSITE" id="PS50110"/>
    </source>
</evidence>
<evidence type="ECO:0000313" key="20">
    <source>
        <dbReference type="Proteomes" id="UP000027219"/>
    </source>
</evidence>
<dbReference type="SMART" id="SM00062">
    <property type="entry name" value="PBPb"/>
    <property type="match status" value="2"/>
</dbReference>
<dbReference type="InterPro" id="IPR035965">
    <property type="entry name" value="PAS-like_dom_sf"/>
</dbReference>
<dbReference type="InterPro" id="IPR004358">
    <property type="entry name" value="Sig_transdc_His_kin-like_C"/>
</dbReference>
<dbReference type="Gene3D" id="3.40.50.2300">
    <property type="match status" value="1"/>
</dbReference>
<evidence type="ECO:0000256" key="1">
    <source>
        <dbReference type="ARBA" id="ARBA00000085"/>
    </source>
</evidence>
<dbReference type="InterPro" id="IPR036890">
    <property type="entry name" value="HATPase_C_sf"/>
</dbReference>
<evidence type="ECO:0000256" key="7">
    <source>
        <dbReference type="ARBA" id="ARBA00022741"/>
    </source>
</evidence>
<dbReference type="SMART" id="SM00387">
    <property type="entry name" value="HATPase_c"/>
    <property type="match status" value="1"/>
</dbReference>
<dbReference type="GO" id="GO:0005524">
    <property type="term" value="F:ATP binding"/>
    <property type="evidence" value="ECO:0007669"/>
    <property type="project" value="UniProtKB-KW"/>
</dbReference>
<dbReference type="STRING" id="212667.VFDL14_01945"/>
<dbReference type="InterPro" id="IPR008207">
    <property type="entry name" value="Sig_transdc_His_kin_Hpt_dom"/>
</dbReference>
<dbReference type="CDD" id="cd00082">
    <property type="entry name" value="HisKA"/>
    <property type="match status" value="1"/>
</dbReference>
<dbReference type="PANTHER" id="PTHR45339:SF1">
    <property type="entry name" value="HYBRID SIGNAL TRANSDUCTION HISTIDINE KINASE J"/>
    <property type="match status" value="1"/>
</dbReference>
<keyword evidence="5 14" id="KW-0597">Phosphoprotein</keyword>
<keyword evidence="9" id="KW-0067">ATP-binding</keyword>
<dbReference type="Gene3D" id="3.40.190.10">
    <property type="entry name" value="Periplasmic binding protein-like II"/>
    <property type="match status" value="4"/>
</dbReference>
<dbReference type="InterPro" id="IPR003594">
    <property type="entry name" value="HATPase_dom"/>
</dbReference>
<dbReference type="InterPro" id="IPR005467">
    <property type="entry name" value="His_kinase_dom"/>
</dbReference>
<dbReference type="SUPFAM" id="SSF55785">
    <property type="entry name" value="PYP-like sensor domain (PAS domain)"/>
    <property type="match status" value="1"/>
</dbReference>
<feature type="region of interest" description="Disordered" evidence="15">
    <location>
        <begin position="677"/>
        <end position="710"/>
    </location>
</feature>
<evidence type="ECO:0000256" key="12">
    <source>
        <dbReference type="ARBA" id="ARBA00023136"/>
    </source>
</evidence>
<dbReference type="Pfam" id="PF01627">
    <property type="entry name" value="Hpt"/>
    <property type="match status" value="1"/>
</dbReference>
<dbReference type="SUPFAM" id="SSF47384">
    <property type="entry name" value="Homodimeric domain of signal transducing histidine kinase"/>
    <property type="match status" value="1"/>
</dbReference>
<dbReference type="InterPro" id="IPR001638">
    <property type="entry name" value="Solute-binding_3/MltF_N"/>
</dbReference>
<dbReference type="Pfam" id="PF02518">
    <property type="entry name" value="HATPase_c"/>
    <property type="match status" value="1"/>
</dbReference>
<sequence>MHDDCVQNLVKRFLLPFIWLCLVAQPLYVHAEDQVQAQSNHALSSSTISSSNKPVLRVGLPSYDMVPYSYQHKTPSGSSVTEGLLITMLDQTSIKAGFEYELTLYPTFSAVLDAFRLGELDLLVGVSATKERQDYMAFSEPMFSIRRAVITQQRSINQLSDLATANLALEEGFALNDLLPSLLPDSRITRLTSTQDAFLAIKENQVDAYIGDALALSALLREQPQESLMLSLLPDLPADHLHFAVKKGKHRLLSRINFALEDIKQDSLTSIYNQWLAPSQHSMLLNYGTLNLTLEEQEWLERNPTIPVGVHGHWYPYDFINDQKQHDGLSADVLKLIGNVLGVSFETKTYLTTEAAEVAFNRGETMLLTNMTPTSEKARYMDFTQAYSYEPWVILSRADRFGSFTPSRSESIGIIENSGGATVLPSLCLACQGQTYINHVSAFQALQKEEIEYVLASLHHAAPLLHQDYLGQFKITGTITEQNNAQLAMAVNFRHPMLLSILNKTISALPPKELERLESKWLTYEYQEGLSPREVAKWSAIIGLTIGLIILAIVFWNRKMAAEIKQRKIAEERARAAETHLQTLADNIDGVVLKHTQVDINQPLSVQFSFVSAGVNDMFGLTAQTVQDSPQRLFQLFSAQGIRELESIIVQALPTGHWESEQQVKLPTGETKWVKFSSQVSHSSGTTSSKSSEPNDVEAPNKNRRNQQSAMQWNTVITDITLLKKQQQALDNARQKAESATAAKSQFLATISHEVRTPISGILGLLELMQEHQLNEELQSLHGGLTQSARNLLHIVNDVLDYSKIEAGKLELSPTDIELGKVLARIVQPQSIHAQQKGLAFHYWQDPALAQWLYADDIRLHQILNNFLNNAIKFTEHGTISLHVNVIESTQHQQKISLTVSDTGIGIPKDKQDALFQPFEQVDKTTSRRFGGTGLGLSIATKLIEQMEGILTLDSDEGKGSDFTVTISLPISSTPDDGAKYPLALPALLNEQQQNPSLIANSSSEVYIVGFFLQQEELCRYLKHLDLKPKVLHINQKDLLQESVVQNKPKHIFVAMSVWQQLAITDAWIKEHAETTSFTIINQSPMLSPEPLGSSWCLSVNPLLPDNLVHVLTKPVSHDCMPLQKTNEVTSRFMQESREQAERNGRLILVAEDHPINQQVIAKQLANIGVQADIVDNGLLALNALKEKRYGLLLTDCHMPEMDGYTLSASIRQLEAQSDEMHRELLKQMPGLELNELDVSTLCSLGESFTAHRVNCTGADDSHQLNTLADYRLPIVALTANAVQGEDENCYAHGMDDFLVKPVSIKQMILTLEKWLPSLNDISNEESKEHPEQTASSSQDEDDFSALFQDIEDGFETSRPPIDGEIAVADNTDDNTSSLIDFKALNELFGDADVAMSLLEEFETTFIEDWRAITQLWEEQRFKSLKTTAHRVKGAAKMVACDALATPLADIESLASELALQTLEISSAETQMLLYLQEVEAVSTQFQQELNQIRHTLSREPQSKAYSYE</sequence>
<evidence type="ECO:0000256" key="13">
    <source>
        <dbReference type="PROSITE-ProRule" id="PRU00110"/>
    </source>
</evidence>
<dbReference type="SUPFAM" id="SSF55874">
    <property type="entry name" value="ATPase domain of HSP90 chaperone/DNA topoisomerase II/histidine kinase"/>
    <property type="match status" value="1"/>
</dbReference>
<feature type="domain" description="Histidine kinase" evidence="16">
    <location>
        <begin position="750"/>
        <end position="971"/>
    </location>
</feature>
<keyword evidence="20" id="KW-1185">Reference proteome</keyword>
<dbReference type="Gene3D" id="1.20.120.160">
    <property type="entry name" value="HPT domain"/>
    <property type="match status" value="1"/>
</dbReference>
<evidence type="ECO:0000259" key="16">
    <source>
        <dbReference type="PROSITE" id="PS50109"/>
    </source>
</evidence>
<organism evidence="19 20">
    <name type="scientific">Vibrio fortis</name>
    <dbReference type="NCBI Taxonomy" id="212667"/>
    <lineage>
        <taxon>Bacteria</taxon>
        <taxon>Pseudomonadati</taxon>
        <taxon>Pseudomonadota</taxon>
        <taxon>Gammaproteobacteria</taxon>
        <taxon>Vibrionales</taxon>
        <taxon>Vibrionaceae</taxon>
        <taxon>Vibrio</taxon>
    </lineage>
</organism>
<protein>
    <recommendedName>
        <fullName evidence="3">histidine kinase</fullName>
        <ecNumber evidence="3">2.7.13.3</ecNumber>
    </recommendedName>
</protein>
<dbReference type="Pfam" id="PF00497">
    <property type="entry name" value="SBP_bac_3"/>
    <property type="match status" value="2"/>
</dbReference>
<dbReference type="SUPFAM" id="SSF47226">
    <property type="entry name" value="Histidine-containing phosphotransfer domain, HPT domain"/>
    <property type="match status" value="1"/>
</dbReference>
<evidence type="ECO:0000256" key="14">
    <source>
        <dbReference type="PROSITE-ProRule" id="PRU00169"/>
    </source>
</evidence>
<evidence type="ECO:0000259" key="18">
    <source>
        <dbReference type="PROSITE" id="PS50894"/>
    </source>
</evidence>
<evidence type="ECO:0000256" key="8">
    <source>
        <dbReference type="ARBA" id="ARBA00022801"/>
    </source>
</evidence>
<keyword evidence="7" id="KW-0547">Nucleotide-binding</keyword>
<dbReference type="SMART" id="SM00448">
    <property type="entry name" value="REC"/>
    <property type="match status" value="1"/>
</dbReference>
<dbReference type="CDD" id="cd01007">
    <property type="entry name" value="PBP2_BvgS_HisK_like"/>
    <property type="match status" value="2"/>
</dbReference>
<dbReference type="EMBL" id="JFFR01000025">
    <property type="protein sequence ID" value="KDN27765.1"/>
    <property type="molecule type" value="Genomic_DNA"/>
</dbReference>
<dbReference type="Proteomes" id="UP000027219">
    <property type="component" value="Unassembled WGS sequence"/>
</dbReference>
<dbReference type="Gene3D" id="1.10.287.130">
    <property type="match status" value="1"/>
</dbReference>
<dbReference type="PROSITE" id="PS50109">
    <property type="entry name" value="HIS_KIN"/>
    <property type="match status" value="1"/>
</dbReference>
<gene>
    <name evidence="19" type="ORF">VFDL14_01945</name>
</gene>
<keyword evidence="8" id="KW-0378">Hydrolase</keyword>
<dbReference type="Pfam" id="PF00072">
    <property type="entry name" value="Response_reg"/>
    <property type="match status" value="1"/>
</dbReference>
<evidence type="ECO:0000256" key="15">
    <source>
        <dbReference type="SAM" id="MobiDB-lite"/>
    </source>
</evidence>
<feature type="domain" description="HPt" evidence="18">
    <location>
        <begin position="1391"/>
        <end position="1489"/>
    </location>
</feature>
<dbReference type="CDD" id="cd17546">
    <property type="entry name" value="REC_hyHK_CKI1_RcsC-like"/>
    <property type="match status" value="1"/>
</dbReference>
<accession>A0A066UL46</accession>
<feature type="modified residue" description="Phosphohistidine" evidence="13">
    <location>
        <position position="1430"/>
    </location>
</feature>
<dbReference type="CDD" id="cd16922">
    <property type="entry name" value="HATPase_EvgS-ArcB-TorS-like"/>
    <property type="match status" value="1"/>
</dbReference>
<dbReference type="SUPFAM" id="SSF52172">
    <property type="entry name" value="CheY-like"/>
    <property type="match status" value="1"/>
</dbReference>
<dbReference type="SMART" id="SM00388">
    <property type="entry name" value="HisKA"/>
    <property type="match status" value="1"/>
</dbReference>
<dbReference type="InterPro" id="IPR036641">
    <property type="entry name" value="HPT_dom_sf"/>
</dbReference>
<dbReference type="InterPro" id="IPR036097">
    <property type="entry name" value="HisK_dim/P_sf"/>
</dbReference>
<evidence type="ECO:0000313" key="19">
    <source>
        <dbReference type="EMBL" id="KDN27765.1"/>
    </source>
</evidence>
<dbReference type="PANTHER" id="PTHR45339">
    <property type="entry name" value="HYBRID SIGNAL TRANSDUCTION HISTIDINE KINASE J"/>
    <property type="match status" value="1"/>
</dbReference>
<dbReference type="EC" id="2.7.13.3" evidence="3"/>
<name>A0A066UL46_9VIBR</name>
<dbReference type="Gene3D" id="3.30.565.10">
    <property type="entry name" value="Histidine kinase-like ATPase, C-terminal domain"/>
    <property type="match status" value="1"/>
</dbReference>
<dbReference type="PROSITE" id="PS50110">
    <property type="entry name" value="RESPONSE_REGULATORY"/>
    <property type="match status" value="1"/>
</dbReference>
<feature type="modified residue" description="4-aspartylphosphate" evidence="14">
    <location>
        <position position="1196"/>
    </location>
</feature>
<dbReference type="InterPro" id="IPR003661">
    <property type="entry name" value="HisK_dim/P_dom"/>
</dbReference>